<dbReference type="InterPro" id="IPR043132">
    <property type="entry name" value="BCAT-like_C"/>
</dbReference>
<dbReference type="AlphaFoldDB" id="A0A7T2S9A2"/>
<dbReference type="Proteomes" id="UP000594778">
    <property type="component" value="Chromosome"/>
</dbReference>
<sequence length="211" mass="23165">MADTDFDFDILETLALRDGCLVNLPRHLARMQDAARHFGRPCTDAVLEQALQPLRMAHPGGDWRVRLALDAAGQIQTQAVPLPPSATPVRLALAGRPLPNAEAHGDWVRFKTSRRAHYDSLQPTDASVFDTVLYNEDGEITEGTRGNLAMLLDGRWVTPPLSSGLLPGVGRAVALDEGRVAEHPVRLDDLPRVQGWAFVNSLRGWLDAVLR</sequence>
<keyword evidence="1" id="KW-0032">Aminotransferase</keyword>
<dbReference type="GO" id="GO:0008483">
    <property type="term" value="F:transaminase activity"/>
    <property type="evidence" value="ECO:0007669"/>
    <property type="project" value="UniProtKB-KW"/>
</dbReference>
<evidence type="ECO:0000313" key="1">
    <source>
        <dbReference type="EMBL" id="QPS11002.1"/>
    </source>
</evidence>
<dbReference type="Gene3D" id="3.30.470.10">
    <property type="match status" value="1"/>
</dbReference>
<dbReference type="RefSeq" id="WP_197957254.1">
    <property type="nucleotide sequence ID" value="NZ_CP065668.1"/>
</dbReference>
<proteinExistence type="predicted"/>
<dbReference type="InterPro" id="IPR036038">
    <property type="entry name" value="Aminotransferase-like"/>
</dbReference>
<dbReference type="SUPFAM" id="SSF56752">
    <property type="entry name" value="D-aminoacid aminotransferase-like PLP-dependent enzymes"/>
    <property type="match status" value="1"/>
</dbReference>
<accession>A0A7T2S9A2</accession>
<organism evidence="1 2">
    <name type="scientific">Delftia acidovorans</name>
    <name type="common">Pseudomonas acidovorans</name>
    <name type="synonym">Comamonas acidovorans</name>
    <dbReference type="NCBI Taxonomy" id="80866"/>
    <lineage>
        <taxon>Bacteria</taxon>
        <taxon>Pseudomonadati</taxon>
        <taxon>Pseudomonadota</taxon>
        <taxon>Betaproteobacteria</taxon>
        <taxon>Burkholderiales</taxon>
        <taxon>Comamonadaceae</taxon>
        <taxon>Delftia</taxon>
    </lineage>
</organism>
<dbReference type="Pfam" id="PF01063">
    <property type="entry name" value="Aminotran_4"/>
    <property type="match status" value="1"/>
</dbReference>
<dbReference type="InterPro" id="IPR001544">
    <property type="entry name" value="Aminotrans_IV"/>
</dbReference>
<dbReference type="Gene3D" id="3.20.10.10">
    <property type="entry name" value="D-amino Acid Aminotransferase, subunit A, domain 2"/>
    <property type="match status" value="1"/>
</dbReference>
<name>A0A7T2S9A2_DELAC</name>
<keyword evidence="1" id="KW-0808">Transferase</keyword>
<evidence type="ECO:0000313" key="2">
    <source>
        <dbReference type="Proteomes" id="UP000594778"/>
    </source>
</evidence>
<protein>
    <submittedName>
        <fullName evidence="1">Aminotransferase class IV</fullName>
    </submittedName>
</protein>
<reference evidence="1 2" key="1">
    <citation type="submission" date="2020-12" db="EMBL/GenBank/DDBJ databases">
        <title>FDA dAtabase for Regulatory Grade micrObial Sequences (FDA-ARGOS): Supporting development and validation of Infectious Disease Dx tests.</title>
        <authorList>
            <person name="Sproer C."/>
            <person name="Gronow S."/>
            <person name="Severitt S."/>
            <person name="Schroder I."/>
            <person name="Tallon L."/>
            <person name="Sadzewicz L."/>
            <person name="Zhao X."/>
            <person name="Boylan J."/>
            <person name="Ott S."/>
            <person name="Bowen H."/>
            <person name="Vavikolanu K."/>
            <person name="Mehta A."/>
            <person name="Aluvathingal J."/>
            <person name="Nadendla S."/>
            <person name="Lowell S."/>
            <person name="Myers T."/>
            <person name="Yan Y."/>
            <person name="Sichtig H."/>
        </authorList>
    </citation>
    <scope>NUCLEOTIDE SEQUENCE [LARGE SCALE GENOMIC DNA]</scope>
    <source>
        <strain evidence="1 2">FDAARGOS_909</strain>
    </source>
</reference>
<dbReference type="EMBL" id="CP065668">
    <property type="protein sequence ID" value="QPS11002.1"/>
    <property type="molecule type" value="Genomic_DNA"/>
</dbReference>
<gene>
    <name evidence="1" type="ORF">I6G66_13830</name>
</gene>
<dbReference type="InterPro" id="IPR043131">
    <property type="entry name" value="BCAT-like_N"/>
</dbReference>